<dbReference type="Gene3D" id="3.40.30.10">
    <property type="entry name" value="Glutaredoxin"/>
    <property type="match status" value="1"/>
</dbReference>
<dbReference type="SUPFAM" id="SSF47616">
    <property type="entry name" value="GST C-terminal domain-like"/>
    <property type="match status" value="1"/>
</dbReference>
<dbReference type="PANTHER" id="PTHR43969">
    <property type="entry name" value="GLUTATHIONE S TRANSFERASE D10, ISOFORM A-RELATED"/>
    <property type="match status" value="1"/>
</dbReference>
<dbReference type="PROSITE" id="PS50404">
    <property type="entry name" value="GST_NTER"/>
    <property type="match status" value="1"/>
</dbReference>
<dbReference type="GO" id="GO:0004364">
    <property type="term" value="F:glutathione transferase activity"/>
    <property type="evidence" value="ECO:0007669"/>
    <property type="project" value="TreeGrafter"/>
</dbReference>
<dbReference type="InterPro" id="IPR010987">
    <property type="entry name" value="Glutathione-S-Trfase_C-like"/>
</dbReference>
<evidence type="ECO:0000313" key="5">
    <source>
        <dbReference type="RefSeq" id="XP_018319210.2"/>
    </source>
</evidence>
<dbReference type="Pfam" id="PF13417">
    <property type="entry name" value="GST_N_3"/>
    <property type="match status" value="1"/>
</dbReference>
<dbReference type="Pfam" id="PF00043">
    <property type="entry name" value="GST_C"/>
    <property type="match status" value="1"/>
</dbReference>
<dbReference type="GO" id="GO:0006749">
    <property type="term" value="P:glutathione metabolic process"/>
    <property type="evidence" value="ECO:0007669"/>
    <property type="project" value="TreeGrafter"/>
</dbReference>
<dbReference type="InterPro" id="IPR036249">
    <property type="entry name" value="Thioredoxin-like_sf"/>
</dbReference>
<dbReference type="Gene3D" id="1.20.1050.10">
    <property type="match status" value="1"/>
</dbReference>
<sequence>MTVLKLFFSHYIPPARSVNMVIKALNLPVTLIEVDMFSSSYKSQDLLKLNPQHTIPTLQDGNFALWDSHAIVSYLVDKYSPNSPLYPKDLRKRATINQRLFLDAEKLFPRLCLAIVPLLLRFKTVIPNGVCSELYKSYDLLNALLKQNEWLADNVMTIADLCCITTISTADYFVPISKKRHPLLYDYVQRFNELTYYEETNLYGMHLLGAKVQDAVTLSRNAEVCYNFN</sequence>
<comment type="subunit">
    <text evidence="1">Homodimer.</text>
</comment>
<feature type="domain" description="GST C-terminal" evidence="3">
    <location>
        <begin position="89"/>
        <end position="218"/>
    </location>
</feature>
<dbReference type="SFLD" id="SFLDG00358">
    <property type="entry name" value="Main_(cytGST)"/>
    <property type="match status" value="1"/>
</dbReference>
<dbReference type="SUPFAM" id="SSF52833">
    <property type="entry name" value="Thioredoxin-like"/>
    <property type="match status" value="1"/>
</dbReference>
<dbReference type="KEGG" id="apln:108732753"/>
<dbReference type="CDD" id="cd03177">
    <property type="entry name" value="GST_C_Delta_Epsilon"/>
    <property type="match status" value="1"/>
</dbReference>
<keyword evidence="4" id="KW-1185">Reference proteome</keyword>
<organism evidence="4 5">
    <name type="scientific">Agrilus planipennis</name>
    <name type="common">Emerald ash borer</name>
    <name type="synonym">Agrilus marcopoli</name>
    <dbReference type="NCBI Taxonomy" id="224129"/>
    <lineage>
        <taxon>Eukaryota</taxon>
        <taxon>Metazoa</taxon>
        <taxon>Ecdysozoa</taxon>
        <taxon>Arthropoda</taxon>
        <taxon>Hexapoda</taxon>
        <taxon>Insecta</taxon>
        <taxon>Pterygota</taxon>
        <taxon>Neoptera</taxon>
        <taxon>Endopterygota</taxon>
        <taxon>Coleoptera</taxon>
        <taxon>Polyphaga</taxon>
        <taxon>Elateriformia</taxon>
        <taxon>Buprestoidea</taxon>
        <taxon>Buprestidae</taxon>
        <taxon>Agrilinae</taxon>
        <taxon>Agrilus</taxon>
    </lineage>
</organism>
<dbReference type="GeneID" id="108732753"/>
<dbReference type="Proteomes" id="UP000192223">
    <property type="component" value="Unplaced"/>
</dbReference>
<feature type="domain" description="GST N-terminal" evidence="2">
    <location>
        <begin position="2"/>
        <end position="83"/>
    </location>
</feature>
<proteinExistence type="predicted"/>
<evidence type="ECO:0000256" key="1">
    <source>
        <dbReference type="ARBA" id="ARBA00011738"/>
    </source>
</evidence>
<name>A0A1W4WGS3_AGRPL</name>
<dbReference type="STRING" id="224129.A0A1W4WGS3"/>
<dbReference type="OrthoDB" id="2309723at2759"/>
<gene>
    <name evidence="5" type="primary">LOC108732753</name>
</gene>
<reference evidence="5" key="1">
    <citation type="submission" date="2025-08" db="UniProtKB">
        <authorList>
            <consortium name="RefSeq"/>
        </authorList>
    </citation>
    <scope>IDENTIFICATION</scope>
    <source>
        <tissue evidence="5">Entire body</tissue>
    </source>
</reference>
<dbReference type="AlphaFoldDB" id="A0A1W4WGS3"/>
<dbReference type="InterPro" id="IPR004045">
    <property type="entry name" value="Glutathione_S-Trfase_N"/>
</dbReference>
<dbReference type="PROSITE" id="PS50405">
    <property type="entry name" value="GST_CTER"/>
    <property type="match status" value="1"/>
</dbReference>
<evidence type="ECO:0000259" key="3">
    <source>
        <dbReference type="PROSITE" id="PS50405"/>
    </source>
</evidence>
<dbReference type="FunFam" id="1.20.1050.10:FF:000007">
    <property type="entry name" value="Glutathione S-transferase 1-1"/>
    <property type="match status" value="1"/>
</dbReference>
<dbReference type="RefSeq" id="XP_018319210.2">
    <property type="nucleotide sequence ID" value="XM_018463708.2"/>
</dbReference>
<accession>A0A1W4WGS3</accession>
<dbReference type="PANTHER" id="PTHR43969:SF9">
    <property type="entry name" value="GLUTATHIONE S TRANSFERASE D10, ISOFORM A-RELATED"/>
    <property type="match status" value="1"/>
</dbReference>
<evidence type="ECO:0000313" key="4">
    <source>
        <dbReference type="Proteomes" id="UP000192223"/>
    </source>
</evidence>
<dbReference type="InterPro" id="IPR004046">
    <property type="entry name" value="GST_C"/>
</dbReference>
<dbReference type="SFLD" id="SFLDS00019">
    <property type="entry name" value="Glutathione_Transferase_(cytos"/>
    <property type="match status" value="1"/>
</dbReference>
<protein>
    <submittedName>
        <fullName evidence="5">Glutathione S-transferase 1-like</fullName>
    </submittedName>
</protein>
<dbReference type="InterPro" id="IPR040079">
    <property type="entry name" value="Glutathione_S-Trfase"/>
</dbReference>
<dbReference type="InParanoid" id="A0A1W4WGS3"/>
<dbReference type="FunFam" id="3.40.30.10:FF:000208">
    <property type="entry name" value="glutathione S-transferase 1"/>
    <property type="match status" value="1"/>
</dbReference>
<dbReference type="InterPro" id="IPR036282">
    <property type="entry name" value="Glutathione-S-Trfase_C_sf"/>
</dbReference>
<evidence type="ECO:0000259" key="2">
    <source>
        <dbReference type="PROSITE" id="PS50404"/>
    </source>
</evidence>